<dbReference type="InterPro" id="IPR032710">
    <property type="entry name" value="NTF2-like_dom_sf"/>
</dbReference>
<keyword evidence="9" id="KW-1185">Reference proteome</keyword>
<evidence type="ECO:0000313" key="8">
    <source>
        <dbReference type="EMBL" id="TCV82733.1"/>
    </source>
</evidence>
<organism evidence="8 9">
    <name type="scientific">Sulfurirhabdus autotrophica</name>
    <dbReference type="NCBI Taxonomy" id="1706046"/>
    <lineage>
        <taxon>Bacteria</taxon>
        <taxon>Pseudomonadati</taxon>
        <taxon>Pseudomonadota</taxon>
        <taxon>Betaproteobacteria</taxon>
        <taxon>Nitrosomonadales</taxon>
        <taxon>Sulfuricellaceae</taxon>
        <taxon>Sulfurirhabdus</taxon>
    </lineage>
</organism>
<dbReference type="AlphaFoldDB" id="A0A4R3XYI3"/>
<comment type="subcellular location">
    <subcellularLocation>
        <location evidence="1">Membrane</location>
        <topology evidence="1">Single-pass membrane protein</topology>
    </subcellularLocation>
</comment>
<name>A0A4R3XYI3_9PROT</name>
<dbReference type="Proteomes" id="UP000295367">
    <property type="component" value="Unassembled WGS sequence"/>
</dbReference>
<feature type="transmembrane region" description="Helical" evidence="6">
    <location>
        <begin position="37"/>
        <end position="60"/>
    </location>
</feature>
<dbReference type="Pfam" id="PF04335">
    <property type="entry name" value="VirB8"/>
    <property type="match status" value="1"/>
</dbReference>
<evidence type="ECO:0000256" key="5">
    <source>
        <dbReference type="SAM" id="MobiDB-lite"/>
    </source>
</evidence>
<evidence type="ECO:0000256" key="1">
    <source>
        <dbReference type="ARBA" id="ARBA00004167"/>
    </source>
</evidence>
<proteinExistence type="predicted"/>
<evidence type="ECO:0000313" key="9">
    <source>
        <dbReference type="Proteomes" id="UP000295367"/>
    </source>
</evidence>
<evidence type="ECO:0000256" key="2">
    <source>
        <dbReference type="ARBA" id="ARBA00022692"/>
    </source>
</evidence>
<protein>
    <submittedName>
        <fullName evidence="8">Type IV secretion system protein VirB8</fullName>
    </submittedName>
</protein>
<gene>
    <name evidence="8" type="ORF">EDC63_11950</name>
</gene>
<dbReference type="SUPFAM" id="SSF54427">
    <property type="entry name" value="NTF2-like"/>
    <property type="match status" value="1"/>
</dbReference>
<keyword evidence="3 6" id="KW-1133">Transmembrane helix</keyword>
<dbReference type="RefSeq" id="WP_165923013.1">
    <property type="nucleotide sequence ID" value="NZ_BHVT01000004.1"/>
</dbReference>
<dbReference type="EMBL" id="SMCO01000019">
    <property type="protein sequence ID" value="TCV82733.1"/>
    <property type="molecule type" value="Genomic_DNA"/>
</dbReference>
<keyword evidence="2 6" id="KW-0812">Transmembrane</keyword>
<reference evidence="8 9" key="1">
    <citation type="submission" date="2019-03" db="EMBL/GenBank/DDBJ databases">
        <title>Genomic Encyclopedia of Type Strains, Phase IV (KMG-IV): sequencing the most valuable type-strain genomes for metagenomic binning, comparative biology and taxonomic classification.</title>
        <authorList>
            <person name="Goeker M."/>
        </authorList>
    </citation>
    <scope>NUCLEOTIDE SEQUENCE [LARGE SCALE GENOMIC DNA]</scope>
    <source>
        <strain evidence="8 9">DSM 100309</strain>
    </source>
</reference>
<dbReference type="CDD" id="cd16424">
    <property type="entry name" value="VirB8"/>
    <property type="match status" value="1"/>
</dbReference>
<keyword evidence="4 6" id="KW-0472">Membrane</keyword>
<dbReference type="Gene3D" id="3.10.450.230">
    <property type="entry name" value="VirB8 protein"/>
    <property type="match status" value="1"/>
</dbReference>
<accession>A0A4R3XYI3</accession>
<dbReference type="GO" id="GO:0016020">
    <property type="term" value="C:membrane"/>
    <property type="evidence" value="ECO:0007669"/>
    <property type="project" value="UniProtKB-SubCell"/>
</dbReference>
<evidence type="ECO:0000256" key="3">
    <source>
        <dbReference type="ARBA" id="ARBA00022989"/>
    </source>
</evidence>
<feature type="region of interest" description="Disordered" evidence="5">
    <location>
        <begin position="244"/>
        <end position="277"/>
    </location>
</feature>
<sequence>MKKANTPVTKKEEEAYYKEAKSWDEDRFIELKKSRRTAWIVAGAAGVLALTLGGALAALIPLHSIEPYLVRVDASTGIVDQVVKIKDAKSTYDETMSKYFLRKVVTLRETYTRAQLDNNYKEAVLFTAPKARIELKQDFSFENPNGPYKHYGELGTATIHIKNTSFVSKNVAQVRYVRFEQKAGAKIPTHWIATIEFRYVSQPAGEEARGVNPIGFQVTHYRNDPEYVVDDSTTEAQAKIAETVRSPEPQKPLFEPPQAIEVPAPLAAPKPIVRENP</sequence>
<comment type="caution">
    <text evidence="8">The sequence shown here is derived from an EMBL/GenBank/DDBJ whole genome shotgun (WGS) entry which is preliminary data.</text>
</comment>
<feature type="domain" description="Bacterial virulence protein VirB8" evidence="7">
    <location>
        <begin position="20"/>
        <end position="226"/>
    </location>
</feature>
<dbReference type="InterPro" id="IPR007430">
    <property type="entry name" value="VirB8"/>
</dbReference>
<evidence type="ECO:0000256" key="6">
    <source>
        <dbReference type="SAM" id="Phobius"/>
    </source>
</evidence>
<evidence type="ECO:0000259" key="7">
    <source>
        <dbReference type="Pfam" id="PF04335"/>
    </source>
</evidence>
<evidence type="ECO:0000256" key="4">
    <source>
        <dbReference type="ARBA" id="ARBA00023136"/>
    </source>
</evidence>